<dbReference type="SUPFAM" id="SSF158548">
    <property type="entry name" value="FLJ32549 domain-like"/>
    <property type="match status" value="1"/>
</dbReference>
<dbReference type="SUPFAM" id="SSF160651">
    <property type="entry name" value="FLJ32549 C-terminal domain-like"/>
    <property type="match status" value="1"/>
</dbReference>
<evidence type="ECO:0000313" key="2">
    <source>
        <dbReference type="WBParaSite" id="PgR102_g039_t01"/>
    </source>
</evidence>
<organism evidence="1 2">
    <name type="scientific">Parascaris univalens</name>
    <name type="common">Nematode worm</name>
    <dbReference type="NCBI Taxonomy" id="6257"/>
    <lineage>
        <taxon>Eukaryota</taxon>
        <taxon>Metazoa</taxon>
        <taxon>Ecdysozoa</taxon>
        <taxon>Nematoda</taxon>
        <taxon>Chromadorea</taxon>
        <taxon>Rhabditida</taxon>
        <taxon>Spirurina</taxon>
        <taxon>Ascaridomorpha</taxon>
        <taxon>Ascaridoidea</taxon>
        <taxon>Ascarididae</taxon>
        <taxon>Parascaris</taxon>
    </lineage>
</organism>
<dbReference type="PANTHER" id="PTHR31581">
    <property type="entry name" value="KICSTOR COMPLEX PROTEIN C12ORF66"/>
    <property type="match status" value="1"/>
</dbReference>
<dbReference type="GO" id="GO:1904262">
    <property type="term" value="P:negative regulation of TORC1 signaling"/>
    <property type="evidence" value="ECO:0007669"/>
    <property type="project" value="TreeGrafter"/>
</dbReference>
<dbReference type="WBParaSite" id="PgR102_g039_t01">
    <property type="protein sequence ID" value="PgR102_g039_t01"/>
    <property type="gene ID" value="PgR102_g039"/>
</dbReference>
<dbReference type="GO" id="GO:0034198">
    <property type="term" value="P:cellular response to amino acid starvation"/>
    <property type="evidence" value="ECO:0007669"/>
    <property type="project" value="TreeGrafter"/>
</dbReference>
<accession>A0A915C8Y9</accession>
<reference evidence="2" key="1">
    <citation type="submission" date="2022-11" db="UniProtKB">
        <authorList>
            <consortium name="WormBaseParasite"/>
        </authorList>
    </citation>
    <scope>IDENTIFICATION</scope>
</reference>
<dbReference type="Pfam" id="PF09404">
    <property type="entry name" value="C12orf66_like"/>
    <property type="match status" value="1"/>
</dbReference>
<dbReference type="InterPro" id="IPR018544">
    <property type="entry name" value="KICS_2"/>
</dbReference>
<dbReference type="Proteomes" id="UP000887569">
    <property type="component" value="Unplaced"/>
</dbReference>
<dbReference type="Gene3D" id="1.10.3450.30">
    <property type="match status" value="1"/>
</dbReference>
<keyword evidence="1" id="KW-1185">Reference proteome</keyword>
<dbReference type="GO" id="GO:0061462">
    <property type="term" value="P:protein localization to lysosome"/>
    <property type="evidence" value="ECO:0007669"/>
    <property type="project" value="TreeGrafter"/>
</dbReference>
<dbReference type="PANTHER" id="PTHR31581:SF1">
    <property type="entry name" value="KICSTOR SUBUNIT 2"/>
    <property type="match status" value="1"/>
</dbReference>
<name>A0A915C8Y9_PARUN</name>
<sequence length="469" mass="53077">LLKRRCGISLNMEPSCSAGSATDIVGTTPLVVAELLPALQSYCILMAKLRWEAAREQIESFRGKRIPVTTSAEDSACHSLLSTCLQLTQMERTYFSLNFMLPKAFFRKENTLLLSYSQIKSELCRLVDVNSESMRSCTAEDLRRRFIDLVSARVSLMNVYSAFSTNNLGLLNELCMLINVLASVEEMLWSSRKHDCMASLFELVCGEVRLLKLLLEVQLALLRCQFLPSLLKLKDVCERMRQWFNSVEYAKSRSKSSNSFFRFPSSTRNSSMQLCEWLEHLYWLLLSKFSLYFYDTLSAQCSNADIEHTIAAIKAPNFVHTFFNFHRKSDASFIALIVNGTSCSDSSVGSGYSLEDADDEGGGELKRKFPVLFRTGADKSEFERLFPSLSILIQEAAESNFPNDRIKYCHDSRLSKTFFVLPVECNIYMALVFPRKLAERDGAVVNFMLENAALLRCAKACQSLRGASK</sequence>
<dbReference type="InterPro" id="IPR038060">
    <property type="entry name" value="C12orf66-like_central_sf"/>
</dbReference>
<dbReference type="GO" id="GO:0042149">
    <property type="term" value="P:cellular response to glucose starvation"/>
    <property type="evidence" value="ECO:0007669"/>
    <property type="project" value="TreeGrafter"/>
</dbReference>
<evidence type="ECO:0000313" key="1">
    <source>
        <dbReference type="Proteomes" id="UP000887569"/>
    </source>
</evidence>
<protein>
    <submittedName>
        <fullName evidence="2">Uncharacterized protein</fullName>
    </submittedName>
</protein>
<dbReference type="AlphaFoldDB" id="A0A915C8Y9"/>
<proteinExistence type="predicted"/>